<dbReference type="PANTHER" id="PTHR12245">
    <property type="entry name" value="SPRY DOMAIN CONTAINING SOCS BOX PROTEIN"/>
    <property type="match status" value="1"/>
</dbReference>
<evidence type="ECO:0000259" key="1">
    <source>
        <dbReference type="PROSITE" id="PS50188"/>
    </source>
</evidence>
<name>A0A2P4PU15_RHIID</name>
<dbReference type="Proteomes" id="UP000018888">
    <property type="component" value="Unassembled WGS sequence"/>
</dbReference>
<protein>
    <recommendedName>
        <fullName evidence="1">B30.2/SPRY domain-containing protein</fullName>
    </recommendedName>
</protein>
<gene>
    <name evidence="2" type="ORF">GLOIN_2v1632633</name>
</gene>
<dbReference type="EMBL" id="AUPC02000146">
    <property type="protein sequence ID" value="POG68874.1"/>
    <property type="molecule type" value="Genomic_DNA"/>
</dbReference>
<dbReference type="InterPro" id="IPR003877">
    <property type="entry name" value="SPRY_dom"/>
</dbReference>
<evidence type="ECO:0000313" key="2">
    <source>
        <dbReference type="EMBL" id="POG68874.1"/>
    </source>
</evidence>
<dbReference type="InterPro" id="IPR043136">
    <property type="entry name" value="B30.2/SPRY_sf"/>
</dbReference>
<keyword evidence="3" id="KW-1185">Reference proteome</keyword>
<dbReference type="InterPro" id="IPR001870">
    <property type="entry name" value="B30.2/SPRY"/>
</dbReference>
<dbReference type="PANTHER" id="PTHR12245:SF5">
    <property type="entry name" value="SPRY DOMAIN-CONTAINING SOCS BOX PROTEIN 3"/>
    <property type="match status" value="1"/>
</dbReference>
<feature type="domain" description="B30.2/SPRY" evidence="1">
    <location>
        <begin position="71"/>
        <end position="251"/>
    </location>
</feature>
<sequence>MKRLPTLEQIKNSFQVENNFITDNRKIAEELKPLIKFIDFRRIKGIILVNFIEPLDIIPAEVILNVYRFKTLSDNSDLSSVRGRSIYKFNYVWDESACGSKLIVENNGKIVHAPYGCGYQNVRAKAVLENEGIYEWDVIIEKDCGYAWVGVCASDNFSYETFAGGQPTGWILGSSGYCSNSGKDLYYCPMFYRDNSKITVHLDMNKRTCAFTVNGIKYREVSEWNNLPSKLYPVVSLMYSGRFRIQSHQEN</sequence>
<reference evidence="2 3" key="2">
    <citation type="journal article" date="2018" name="New Phytol.">
        <title>High intraspecific genome diversity in the model arbuscular mycorrhizal symbiont Rhizophagus irregularis.</title>
        <authorList>
            <person name="Chen E.C.H."/>
            <person name="Morin E."/>
            <person name="Beaudet D."/>
            <person name="Noel J."/>
            <person name="Yildirir G."/>
            <person name="Ndikumana S."/>
            <person name="Charron P."/>
            <person name="St-Onge C."/>
            <person name="Giorgi J."/>
            <person name="Kruger M."/>
            <person name="Marton T."/>
            <person name="Ropars J."/>
            <person name="Grigoriev I.V."/>
            <person name="Hainaut M."/>
            <person name="Henrissat B."/>
            <person name="Roux C."/>
            <person name="Martin F."/>
            <person name="Corradi N."/>
        </authorList>
    </citation>
    <scope>NUCLEOTIDE SEQUENCE [LARGE SCALE GENOMIC DNA]</scope>
    <source>
        <strain evidence="2 3">DAOM 197198</strain>
    </source>
</reference>
<evidence type="ECO:0000313" key="3">
    <source>
        <dbReference type="Proteomes" id="UP000018888"/>
    </source>
</evidence>
<dbReference type="Pfam" id="PF00622">
    <property type="entry name" value="SPRY"/>
    <property type="match status" value="1"/>
</dbReference>
<proteinExistence type="predicted"/>
<dbReference type="PROSITE" id="PS50188">
    <property type="entry name" value="B302_SPRY"/>
    <property type="match status" value="1"/>
</dbReference>
<dbReference type="Gene3D" id="2.60.120.920">
    <property type="match status" value="1"/>
</dbReference>
<dbReference type="InterPro" id="IPR050672">
    <property type="entry name" value="FBXO45-Fsn/SPSB_families"/>
</dbReference>
<accession>A0A2P4PU15</accession>
<comment type="caution">
    <text evidence="2">The sequence shown here is derived from an EMBL/GenBank/DDBJ whole genome shotgun (WGS) entry which is preliminary data.</text>
</comment>
<reference evidence="2 3" key="1">
    <citation type="journal article" date="2013" name="Proc. Natl. Acad. Sci. U.S.A.">
        <title>Genome of an arbuscular mycorrhizal fungus provides insight into the oldest plant symbiosis.</title>
        <authorList>
            <person name="Tisserant E."/>
            <person name="Malbreil M."/>
            <person name="Kuo A."/>
            <person name="Kohler A."/>
            <person name="Symeonidi A."/>
            <person name="Balestrini R."/>
            <person name="Charron P."/>
            <person name="Duensing N."/>
            <person name="Frei Dit Frey N."/>
            <person name="Gianinazzi-Pearson V."/>
            <person name="Gilbert L.B."/>
            <person name="Handa Y."/>
            <person name="Herr J.R."/>
            <person name="Hijri M."/>
            <person name="Koul R."/>
            <person name="Kawaguchi M."/>
            <person name="Krajinski F."/>
            <person name="Lammers P.J."/>
            <person name="Masclaux F.G."/>
            <person name="Murat C."/>
            <person name="Morin E."/>
            <person name="Ndikumana S."/>
            <person name="Pagni M."/>
            <person name="Petitpierre D."/>
            <person name="Requena N."/>
            <person name="Rosikiewicz P."/>
            <person name="Riley R."/>
            <person name="Saito K."/>
            <person name="San Clemente H."/>
            <person name="Shapiro H."/>
            <person name="van Tuinen D."/>
            <person name="Becard G."/>
            <person name="Bonfante P."/>
            <person name="Paszkowski U."/>
            <person name="Shachar-Hill Y.Y."/>
            <person name="Tuskan G.A."/>
            <person name="Young P.W."/>
            <person name="Sanders I.R."/>
            <person name="Henrissat B."/>
            <person name="Rensing S.A."/>
            <person name="Grigoriev I.V."/>
            <person name="Corradi N."/>
            <person name="Roux C."/>
            <person name="Martin F."/>
        </authorList>
    </citation>
    <scope>NUCLEOTIDE SEQUENCE [LARGE SCALE GENOMIC DNA]</scope>
    <source>
        <strain evidence="2 3">DAOM 197198</strain>
    </source>
</reference>
<organism evidence="2 3">
    <name type="scientific">Rhizophagus irregularis (strain DAOM 181602 / DAOM 197198 / MUCL 43194)</name>
    <name type="common">Arbuscular mycorrhizal fungus</name>
    <name type="synonym">Glomus intraradices</name>
    <dbReference type="NCBI Taxonomy" id="747089"/>
    <lineage>
        <taxon>Eukaryota</taxon>
        <taxon>Fungi</taxon>
        <taxon>Fungi incertae sedis</taxon>
        <taxon>Mucoromycota</taxon>
        <taxon>Glomeromycotina</taxon>
        <taxon>Glomeromycetes</taxon>
        <taxon>Glomerales</taxon>
        <taxon>Glomeraceae</taxon>
        <taxon>Rhizophagus</taxon>
    </lineage>
</organism>
<dbReference type="AlphaFoldDB" id="A0A2P4PU15"/>
<dbReference type="SUPFAM" id="SSF49899">
    <property type="entry name" value="Concanavalin A-like lectins/glucanases"/>
    <property type="match status" value="1"/>
</dbReference>
<dbReference type="InterPro" id="IPR013320">
    <property type="entry name" value="ConA-like_dom_sf"/>
</dbReference>